<gene>
    <name evidence="4" type="ORF">REJC140_03410</name>
</gene>
<accession>A0ABN7JM11</accession>
<evidence type="ECO:0000259" key="3">
    <source>
        <dbReference type="Pfam" id="PF02397"/>
    </source>
</evidence>
<evidence type="ECO:0000256" key="1">
    <source>
        <dbReference type="ARBA" id="ARBA00006464"/>
    </source>
</evidence>
<reference evidence="4 5" key="1">
    <citation type="submission" date="2020-11" db="EMBL/GenBank/DDBJ databases">
        <authorList>
            <person name="Lassalle F."/>
        </authorList>
    </citation>
    <scope>NUCLEOTIDE SEQUENCE [LARGE SCALE GENOMIC DNA]</scope>
    <source>
        <strain evidence="4 5">JC140</strain>
    </source>
</reference>
<sequence>MSVQKRIFDLVLSLSLLLLLLPLIFSVALLVALLDGLPVFYLSRRMKTMTQEFSLIKFRTMKPAITDSGVSGGDKADRITRTGRFLRRSRLDELPQIVNVVIGDMSFVGPRPPLRQYVERFPDIYIKVLRSRPGITGLASVHFHRHETWLLRRCVSTEETDAVYGRACVPRKARLDLMYQRNQSLCFDVVLMMRTVLKLFRR</sequence>
<proteinExistence type="inferred from homology"/>
<keyword evidence="5" id="KW-1185">Reference proteome</keyword>
<comment type="caution">
    <text evidence="4">The sequence shown here is derived from an EMBL/GenBank/DDBJ whole genome shotgun (WGS) entry which is preliminary data.</text>
</comment>
<dbReference type="PANTHER" id="PTHR30576">
    <property type="entry name" value="COLANIC BIOSYNTHESIS UDP-GLUCOSE LIPID CARRIER TRANSFERASE"/>
    <property type="match status" value="1"/>
</dbReference>
<dbReference type="Proteomes" id="UP000606921">
    <property type="component" value="Unassembled WGS sequence"/>
</dbReference>
<dbReference type="InterPro" id="IPR003362">
    <property type="entry name" value="Bact_transf"/>
</dbReference>
<evidence type="ECO:0000313" key="5">
    <source>
        <dbReference type="Proteomes" id="UP000606921"/>
    </source>
</evidence>
<protein>
    <submittedName>
        <fullName evidence="4">Undecaprenyl-phosphate glucose phosphotransferase</fullName>
    </submittedName>
</protein>
<organism evidence="4 5">
    <name type="scientific">Pseudorhizobium endolithicum</name>
    <dbReference type="NCBI Taxonomy" id="1191678"/>
    <lineage>
        <taxon>Bacteria</taxon>
        <taxon>Pseudomonadati</taxon>
        <taxon>Pseudomonadota</taxon>
        <taxon>Alphaproteobacteria</taxon>
        <taxon>Hyphomicrobiales</taxon>
        <taxon>Rhizobiaceae</taxon>
        <taxon>Rhizobium/Agrobacterium group</taxon>
        <taxon>Pseudorhizobium</taxon>
    </lineage>
</organism>
<feature type="domain" description="Bacterial sugar transferase" evidence="3">
    <location>
        <begin position="5"/>
        <end position="200"/>
    </location>
</feature>
<dbReference type="PANTHER" id="PTHR30576:SF20">
    <property type="entry name" value="QUINOVOSAMINEPHOSPHOTRANSFERAE-RELATED"/>
    <property type="match status" value="1"/>
</dbReference>
<dbReference type="Pfam" id="PF02397">
    <property type="entry name" value="Bac_transf"/>
    <property type="match status" value="1"/>
</dbReference>
<evidence type="ECO:0000256" key="2">
    <source>
        <dbReference type="ARBA" id="ARBA00023169"/>
    </source>
</evidence>
<comment type="similarity">
    <text evidence="1">Belongs to the bacterial sugar transferase family.</text>
</comment>
<keyword evidence="2" id="KW-0270">Exopolysaccharide synthesis</keyword>
<dbReference type="EMBL" id="CABFWF030000011">
    <property type="protein sequence ID" value="CAD7035448.1"/>
    <property type="molecule type" value="Genomic_DNA"/>
</dbReference>
<name>A0ABN7JM11_9HYPH</name>
<evidence type="ECO:0000313" key="4">
    <source>
        <dbReference type="EMBL" id="CAD7035448.1"/>
    </source>
</evidence>
<dbReference type="RefSeq" id="WP_142592456.1">
    <property type="nucleotide sequence ID" value="NZ_CABFWF030000011.1"/>
</dbReference>